<dbReference type="InterPro" id="IPR001264">
    <property type="entry name" value="Glyco_trans_51"/>
</dbReference>
<evidence type="ECO:0000256" key="11">
    <source>
        <dbReference type="ARBA" id="ARBA00022984"/>
    </source>
</evidence>
<dbReference type="SUPFAM" id="SSF53955">
    <property type="entry name" value="Lysozyme-like"/>
    <property type="match status" value="1"/>
</dbReference>
<dbReference type="InterPro" id="IPR001460">
    <property type="entry name" value="PCN-bd_Tpept"/>
</dbReference>
<dbReference type="Gene3D" id="2.60.40.10">
    <property type="entry name" value="Immunoglobulins"/>
    <property type="match status" value="1"/>
</dbReference>
<dbReference type="NCBIfam" id="TIGR02074">
    <property type="entry name" value="PBP_1a_fam"/>
    <property type="match status" value="1"/>
</dbReference>
<sequence>MKKKLFISFLIALIVTSVVFVVGCSVALPAFDPSKLDNLDHVTVIYDKSGNEVAKMKPDNSTYVPLNKISKYVIEGVVSTEDNRFYEHSGVDIRGILRAIYVDVLKGSKEQGASTITQQLARNVYLGQEKTFTRKIEEIFYAAQIERHFSKDEILEKYLNRAYFGAPNYSLGVEAAAETFFGKPASDLNLAEGALIAGLPQAPSLYNPLVNPQAAIQRRNIVLDNMVKSGYITQEQADQAKKVPYQKPAVKMDTQNEIKYPYYLDYVIKEASDLYQIPEDQIIGGGLRIYTNLDPKIQSIMEDEFKKDRNFPANWGNSQAQGAMVVTDPKTGGILAMVGGRGEHQLGGGFNRAFQMRRSPGSSINPVVVYGPAIDSGQYGPYSLLNDRAGTQFGDYQPKDWDGRGRGQVTMREALRESWNIPAVSLLQEIGIDTGKQFAEKAGIVFDDSDNNLAIALGGMKNGVSPLMMADAYDAFDNGGVRIPAYAIQKIETESGSVIAQANPQQIQVMKPETARTMTSLLQDVVQSGTGTNAQLTTGQPVAGKTGSTEYGTESNRDAWFVGYTPKYVGAVWMGFDDSSHGENVPEGSKIAAKFFSTVMSRVTQGEPMTYFEAPPVQNAPTKKEEPSQTQTLSVQAANTGNAVQLSWNALDGDVTYAVFRADNVDGKAVNGILIGTTKDTSFADQNVDPSKGYIYIVTAVDSNNHELAKSAPVTVSPSLPDDKEGKGGEKGKSKNHKHNVSGDTSGQNDNTNGGTDGTGTSGDNGTGGNKTGGGTNGSGSAGSGSGSTGTGTQSGGTDSNSGTGQSGSGNGTGSGTKANNSN</sequence>
<dbReference type="SUPFAM" id="SSF56601">
    <property type="entry name" value="beta-lactamase/transpeptidase-like"/>
    <property type="match status" value="1"/>
</dbReference>
<dbReference type="GO" id="GO:0009252">
    <property type="term" value="P:peptidoglycan biosynthetic process"/>
    <property type="evidence" value="ECO:0007669"/>
    <property type="project" value="UniProtKB-KW"/>
</dbReference>
<dbReference type="Pfam" id="PF00905">
    <property type="entry name" value="Transpeptidase"/>
    <property type="match status" value="1"/>
</dbReference>
<dbReference type="RefSeq" id="WP_282201132.1">
    <property type="nucleotide sequence ID" value="NZ_BOQE01000001.1"/>
</dbReference>
<keyword evidence="11" id="KW-0573">Peptidoglycan synthesis</keyword>
<evidence type="ECO:0000256" key="15">
    <source>
        <dbReference type="ARBA" id="ARBA00034000"/>
    </source>
</evidence>
<dbReference type="GO" id="GO:0008658">
    <property type="term" value="F:penicillin binding"/>
    <property type="evidence" value="ECO:0007669"/>
    <property type="project" value="InterPro"/>
</dbReference>
<keyword evidence="14" id="KW-0961">Cell wall biogenesis/degradation</keyword>
<evidence type="ECO:0000259" key="19">
    <source>
        <dbReference type="Pfam" id="PF00912"/>
    </source>
</evidence>
<dbReference type="InterPro" id="IPR036116">
    <property type="entry name" value="FN3_sf"/>
</dbReference>
<evidence type="ECO:0000256" key="8">
    <source>
        <dbReference type="ARBA" id="ARBA00022679"/>
    </source>
</evidence>
<feature type="region of interest" description="Disordered" evidence="17">
    <location>
        <begin position="709"/>
        <end position="823"/>
    </location>
</feature>
<dbReference type="GO" id="GO:0071555">
    <property type="term" value="P:cell wall organization"/>
    <property type="evidence" value="ECO:0007669"/>
    <property type="project" value="UniProtKB-KW"/>
</dbReference>
<keyword evidence="10" id="KW-0133">Cell shape</keyword>
<comment type="catalytic activity">
    <reaction evidence="15">
        <text>Preferential cleavage: (Ac)2-L-Lys-D-Ala-|-D-Ala. Also transpeptidation of peptidyl-alanyl moieties that are N-acyl substituents of D-alanine.</text>
        <dbReference type="EC" id="3.4.16.4"/>
    </reaction>
</comment>
<keyword evidence="4" id="KW-1003">Cell membrane</keyword>
<keyword evidence="6" id="KW-0645">Protease</keyword>
<dbReference type="SUPFAM" id="SSF49265">
    <property type="entry name" value="Fibronectin type III"/>
    <property type="match status" value="1"/>
</dbReference>
<name>A0AAV4LM86_9BACL</name>
<keyword evidence="21" id="KW-1185">Reference proteome</keyword>
<dbReference type="PROSITE" id="PS51257">
    <property type="entry name" value="PROKAR_LIPOPROTEIN"/>
    <property type="match status" value="1"/>
</dbReference>
<dbReference type="InterPro" id="IPR036950">
    <property type="entry name" value="PBP_transglycosylase"/>
</dbReference>
<dbReference type="InterPro" id="IPR023346">
    <property type="entry name" value="Lysozyme-like_dom_sf"/>
</dbReference>
<dbReference type="FunFam" id="1.10.3810.10:FF:000001">
    <property type="entry name" value="Penicillin-binding protein 1A"/>
    <property type="match status" value="1"/>
</dbReference>
<feature type="domain" description="Glycosyl transferase family 51" evidence="19">
    <location>
        <begin position="50"/>
        <end position="226"/>
    </location>
</feature>
<evidence type="ECO:0000256" key="14">
    <source>
        <dbReference type="ARBA" id="ARBA00023316"/>
    </source>
</evidence>
<evidence type="ECO:0000256" key="17">
    <source>
        <dbReference type="SAM" id="MobiDB-lite"/>
    </source>
</evidence>
<dbReference type="GO" id="GO:0008955">
    <property type="term" value="F:peptidoglycan glycosyltransferase activity"/>
    <property type="evidence" value="ECO:0007669"/>
    <property type="project" value="UniProtKB-EC"/>
</dbReference>
<comment type="similarity">
    <text evidence="3">In the N-terminal section; belongs to the glycosyltransferase 51 family.</text>
</comment>
<dbReference type="Proteomes" id="UP001057291">
    <property type="component" value="Unassembled WGS sequence"/>
</dbReference>
<evidence type="ECO:0000256" key="10">
    <source>
        <dbReference type="ARBA" id="ARBA00022960"/>
    </source>
</evidence>
<evidence type="ECO:0000256" key="12">
    <source>
        <dbReference type="ARBA" id="ARBA00023136"/>
    </source>
</evidence>
<keyword evidence="9" id="KW-0378">Hydrolase</keyword>
<dbReference type="InterPro" id="IPR050396">
    <property type="entry name" value="Glycosyltr_51/Transpeptidase"/>
</dbReference>
<dbReference type="GO" id="GO:0008360">
    <property type="term" value="P:regulation of cell shape"/>
    <property type="evidence" value="ECO:0007669"/>
    <property type="project" value="UniProtKB-KW"/>
</dbReference>
<evidence type="ECO:0000256" key="5">
    <source>
        <dbReference type="ARBA" id="ARBA00022645"/>
    </source>
</evidence>
<comment type="caution">
    <text evidence="20">The sequence shown here is derived from an EMBL/GenBank/DDBJ whole genome shotgun (WGS) entry which is preliminary data.</text>
</comment>
<feature type="region of interest" description="Disordered" evidence="17">
    <location>
        <begin position="532"/>
        <end position="551"/>
    </location>
</feature>
<reference evidence="20" key="1">
    <citation type="journal article" date="2023" name="Int. J. Syst. Evol. Microbiol.">
        <title>Collibacillus ludicampi gen. nov., sp. nov., a new soil bacterium of the family Alicyclobacillaceae.</title>
        <authorList>
            <person name="Jojima T."/>
            <person name="Ioku Y."/>
            <person name="Fukuta Y."/>
            <person name="Shirasaka N."/>
            <person name="Matsumura Y."/>
            <person name="Mori M."/>
        </authorList>
    </citation>
    <scope>NUCLEOTIDE SEQUENCE</scope>
    <source>
        <strain evidence="20">TP075</strain>
    </source>
</reference>
<gene>
    <name evidence="20" type="ORF">DNHGIG_37860</name>
</gene>
<feature type="compositionally biased region" description="Gly residues" evidence="17">
    <location>
        <begin position="755"/>
        <end position="795"/>
    </location>
</feature>
<dbReference type="GO" id="GO:0005886">
    <property type="term" value="C:plasma membrane"/>
    <property type="evidence" value="ECO:0007669"/>
    <property type="project" value="UniProtKB-SubCell"/>
</dbReference>
<accession>A0AAV4LM86</accession>
<comment type="subcellular location">
    <subcellularLocation>
        <location evidence="1">Cell membrane</location>
    </subcellularLocation>
</comment>
<proteinExistence type="inferred from homology"/>
<feature type="compositionally biased region" description="Gly residues" evidence="17">
    <location>
        <begin position="805"/>
        <end position="815"/>
    </location>
</feature>
<dbReference type="GO" id="GO:0006508">
    <property type="term" value="P:proteolysis"/>
    <property type="evidence" value="ECO:0007669"/>
    <property type="project" value="UniProtKB-KW"/>
</dbReference>
<dbReference type="InterPro" id="IPR013783">
    <property type="entry name" value="Ig-like_fold"/>
</dbReference>
<keyword evidence="13" id="KW-0511">Multifunctional enzyme</keyword>
<dbReference type="AlphaFoldDB" id="A0AAV4LM86"/>
<comment type="similarity">
    <text evidence="2">In the C-terminal section; belongs to the transpeptidase family.</text>
</comment>
<evidence type="ECO:0000256" key="13">
    <source>
        <dbReference type="ARBA" id="ARBA00023268"/>
    </source>
</evidence>
<evidence type="ECO:0000259" key="18">
    <source>
        <dbReference type="Pfam" id="PF00905"/>
    </source>
</evidence>
<evidence type="ECO:0008006" key="22">
    <source>
        <dbReference type="Google" id="ProtNLM"/>
    </source>
</evidence>
<feature type="domain" description="Penicillin-binding protein transpeptidase" evidence="18">
    <location>
        <begin position="322"/>
        <end position="600"/>
    </location>
</feature>
<evidence type="ECO:0000256" key="9">
    <source>
        <dbReference type="ARBA" id="ARBA00022801"/>
    </source>
</evidence>
<dbReference type="Gene3D" id="1.10.3810.10">
    <property type="entry name" value="Biosynthetic peptidoglycan transglycosylase-like"/>
    <property type="match status" value="1"/>
</dbReference>
<evidence type="ECO:0000256" key="6">
    <source>
        <dbReference type="ARBA" id="ARBA00022670"/>
    </source>
</evidence>
<dbReference type="PANTHER" id="PTHR32282">
    <property type="entry name" value="BINDING PROTEIN TRANSPEPTIDASE, PUTATIVE-RELATED"/>
    <property type="match status" value="1"/>
</dbReference>
<evidence type="ECO:0000256" key="4">
    <source>
        <dbReference type="ARBA" id="ARBA00022475"/>
    </source>
</evidence>
<evidence type="ECO:0000256" key="1">
    <source>
        <dbReference type="ARBA" id="ARBA00004236"/>
    </source>
</evidence>
<dbReference type="Pfam" id="PF00912">
    <property type="entry name" value="Transgly"/>
    <property type="match status" value="1"/>
</dbReference>
<dbReference type="InterPro" id="IPR012338">
    <property type="entry name" value="Beta-lactam/transpept-like"/>
</dbReference>
<dbReference type="Gene3D" id="3.40.710.10">
    <property type="entry name" value="DD-peptidase/beta-lactamase superfamily"/>
    <property type="match status" value="1"/>
</dbReference>
<organism evidence="20 21">
    <name type="scientific">Collibacillus ludicampi</name>
    <dbReference type="NCBI Taxonomy" id="2771369"/>
    <lineage>
        <taxon>Bacteria</taxon>
        <taxon>Bacillati</taxon>
        <taxon>Bacillota</taxon>
        <taxon>Bacilli</taxon>
        <taxon>Bacillales</taxon>
        <taxon>Alicyclobacillaceae</taxon>
        <taxon>Collibacillus</taxon>
    </lineage>
</organism>
<evidence type="ECO:0000256" key="3">
    <source>
        <dbReference type="ARBA" id="ARBA00007739"/>
    </source>
</evidence>
<evidence type="ECO:0000256" key="16">
    <source>
        <dbReference type="ARBA" id="ARBA00049902"/>
    </source>
</evidence>
<dbReference type="PANTHER" id="PTHR32282:SF11">
    <property type="entry name" value="PENICILLIN-BINDING PROTEIN 1B"/>
    <property type="match status" value="1"/>
</dbReference>
<feature type="compositionally biased region" description="Low complexity" evidence="17">
    <location>
        <begin position="743"/>
        <end position="754"/>
    </location>
</feature>
<evidence type="ECO:0000256" key="7">
    <source>
        <dbReference type="ARBA" id="ARBA00022676"/>
    </source>
</evidence>
<evidence type="ECO:0000313" key="21">
    <source>
        <dbReference type="Proteomes" id="UP001057291"/>
    </source>
</evidence>
<dbReference type="GO" id="GO:0009002">
    <property type="term" value="F:serine-type D-Ala-D-Ala carboxypeptidase activity"/>
    <property type="evidence" value="ECO:0007669"/>
    <property type="project" value="UniProtKB-EC"/>
</dbReference>
<dbReference type="GO" id="GO:0030288">
    <property type="term" value="C:outer membrane-bounded periplasmic space"/>
    <property type="evidence" value="ECO:0007669"/>
    <property type="project" value="TreeGrafter"/>
</dbReference>
<comment type="catalytic activity">
    <reaction evidence="16">
        <text>[GlcNAc-(1-&gt;4)-Mur2Ac(oyl-L-Ala-gamma-D-Glu-L-Lys-D-Ala-D-Ala)](n)-di-trans,octa-cis-undecaprenyl diphosphate + beta-D-GlcNAc-(1-&gt;4)-Mur2Ac(oyl-L-Ala-gamma-D-Glu-L-Lys-D-Ala-D-Ala)-di-trans,octa-cis-undecaprenyl diphosphate = [GlcNAc-(1-&gt;4)-Mur2Ac(oyl-L-Ala-gamma-D-Glu-L-Lys-D-Ala-D-Ala)](n+1)-di-trans,octa-cis-undecaprenyl diphosphate + di-trans,octa-cis-undecaprenyl diphosphate + H(+)</text>
        <dbReference type="Rhea" id="RHEA:23708"/>
        <dbReference type="Rhea" id="RHEA-COMP:9602"/>
        <dbReference type="Rhea" id="RHEA-COMP:9603"/>
        <dbReference type="ChEBI" id="CHEBI:15378"/>
        <dbReference type="ChEBI" id="CHEBI:58405"/>
        <dbReference type="ChEBI" id="CHEBI:60033"/>
        <dbReference type="ChEBI" id="CHEBI:78435"/>
        <dbReference type="EC" id="2.4.99.28"/>
    </reaction>
</comment>
<keyword evidence="5" id="KW-0121">Carboxypeptidase</keyword>
<keyword evidence="12" id="KW-0472">Membrane</keyword>
<evidence type="ECO:0000256" key="2">
    <source>
        <dbReference type="ARBA" id="ARBA00007090"/>
    </source>
</evidence>
<keyword evidence="8" id="KW-0808">Transferase</keyword>
<dbReference type="EMBL" id="BOQE01000001">
    <property type="protein sequence ID" value="GIM48237.1"/>
    <property type="molecule type" value="Genomic_DNA"/>
</dbReference>
<feature type="compositionally biased region" description="Basic and acidic residues" evidence="17">
    <location>
        <begin position="721"/>
        <end position="733"/>
    </location>
</feature>
<evidence type="ECO:0000313" key="20">
    <source>
        <dbReference type="EMBL" id="GIM48237.1"/>
    </source>
</evidence>
<keyword evidence="7" id="KW-0328">Glycosyltransferase</keyword>
<protein>
    <recommendedName>
        <fullName evidence="22">Penicillin-sensitive transpeptidase</fullName>
    </recommendedName>
</protein>